<evidence type="ECO:0000259" key="5">
    <source>
        <dbReference type="PROSITE" id="PS50983"/>
    </source>
</evidence>
<evidence type="ECO:0000259" key="4">
    <source>
        <dbReference type="PROSITE" id="PS01124"/>
    </source>
</evidence>
<dbReference type="Pfam" id="PF12833">
    <property type="entry name" value="HTH_18"/>
    <property type="match status" value="1"/>
</dbReference>
<keyword evidence="2" id="KW-0238">DNA-binding</keyword>
<protein>
    <recommendedName>
        <fullName evidence="7">AraC family transcriptional regulator</fullName>
    </recommendedName>
</protein>
<dbReference type="GO" id="GO:0043565">
    <property type="term" value="F:sequence-specific DNA binding"/>
    <property type="evidence" value="ECO:0007669"/>
    <property type="project" value="InterPro"/>
</dbReference>
<keyword evidence="3" id="KW-0804">Transcription</keyword>
<keyword evidence="1" id="KW-0805">Transcription regulation</keyword>
<dbReference type="PROSITE" id="PS01124">
    <property type="entry name" value="HTH_ARAC_FAMILY_2"/>
    <property type="match status" value="1"/>
</dbReference>
<dbReference type="EMBL" id="CP016808">
    <property type="protein sequence ID" value="ANY69093.1"/>
    <property type="molecule type" value="Genomic_DNA"/>
</dbReference>
<dbReference type="PANTHER" id="PTHR43280:SF2">
    <property type="entry name" value="HTH-TYPE TRANSCRIPTIONAL REGULATOR EXSA"/>
    <property type="match status" value="1"/>
</dbReference>
<accession>A0A1B2DN11</accession>
<dbReference type="Gene3D" id="1.10.10.60">
    <property type="entry name" value="Homeodomain-like"/>
    <property type="match status" value="2"/>
</dbReference>
<dbReference type="Pfam" id="PF02311">
    <property type="entry name" value="AraC_binding"/>
    <property type="match status" value="1"/>
</dbReference>
<evidence type="ECO:0000313" key="6">
    <source>
        <dbReference type="EMBL" id="ANY69093.1"/>
    </source>
</evidence>
<dbReference type="AlphaFoldDB" id="A0A1B2DN11"/>
<dbReference type="PROSITE" id="PS50983">
    <property type="entry name" value="FE_B12_PBP"/>
    <property type="match status" value="1"/>
</dbReference>
<sequence length="531" mass="60340">MNDLANLIKRLIFTSVHCYSFRGQADDPLTPKMLHTYSIVYVTAGKGLMKMNGHAAQVKPGDLFFLQPEMMVEGYSDSTDPIQYSLIVFSCMQLSRPREGWSVKQPIFPLKGRMGGVDDLAAVEGLIQHLFELNRHARVQERHTIHYNLSKLLLLIMGRSIAAEQQTVGMEQVLAYMNENYTKDLQVSQLAEMAGFSTNHFTKIFKHQMGITPTEYLLKQRITKAKQLLVSSMKAKRVAEQVGYKDEHYFSRVFKKAEGVAPTLYIKNKCHRIAALYYGLDDHLITLGYKPVASLSYTGRVSSSCSIPGLSASSQQSSMLQGGHTNYDKLLRTKPDLMLTSDRLERDELLNQIAPTAVLKHSNKYGQTLEQLAGLLGREQQAAAWISSYGERTERLKERMKACLGEQSVYFIRVSQNFYRVYGRKNQTGSLFYDDLGLTLPDRFPAHEWALDIQLNELPLFNSQHIFLMADSTKGSKKRLQHLLQSEEWQSLEAVRRHHVYDASDLFFKALGPSGRMWAMNYAALKLGIIE</sequence>
<evidence type="ECO:0008006" key="7">
    <source>
        <dbReference type="Google" id="ProtNLM"/>
    </source>
</evidence>
<feature type="domain" description="Fe/B12 periplasmic-binding" evidence="5">
    <location>
        <begin position="272"/>
        <end position="531"/>
    </location>
</feature>
<dbReference type="SUPFAM" id="SSF53807">
    <property type="entry name" value="Helical backbone' metal receptor"/>
    <property type="match status" value="1"/>
</dbReference>
<feature type="domain" description="HTH araC/xylS-type" evidence="4">
    <location>
        <begin position="171"/>
        <end position="268"/>
    </location>
</feature>
<evidence type="ECO:0000256" key="1">
    <source>
        <dbReference type="ARBA" id="ARBA00023015"/>
    </source>
</evidence>
<dbReference type="GO" id="GO:0003700">
    <property type="term" value="F:DNA-binding transcription factor activity"/>
    <property type="evidence" value="ECO:0007669"/>
    <property type="project" value="InterPro"/>
</dbReference>
<dbReference type="Gene3D" id="3.40.50.1980">
    <property type="entry name" value="Nitrogenase molybdenum iron protein domain"/>
    <property type="match status" value="2"/>
</dbReference>
<dbReference type="SUPFAM" id="SSF51215">
    <property type="entry name" value="Regulatory protein AraC"/>
    <property type="match status" value="1"/>
</dbReference>
<dbReference type="InterPro" id="IPR009057">
    <property type="entry name" value="Homeodomain-like_sf"/>
</dbReference>
<dbReference type="InterPro" id="IPR018060">
    <property type="entry name" value="HTH_AraC"/>
</dbReference>
<dbReference type="Pfam" id="PF01497">
    <property type="entry name" value="Peripla_BP_2"/>
    <property type="match status" value="1"/>
</dbReference>
<dbReference type="InterPro" id="IPR002491">
    <property type="entry name" value="ABC_transptr_periplasmic_BD"/>
</dbReference>
<organism evidence="6">
    <name type="scientific">Paenibacillus sp. BIHB 4019</name>
    <dbReference type="NCBI Taxonomy" id="1870819"/>
    <lineage>
        <taxon>Bacteria</taxon>
        <taxon>Bacillati</taxon>
        <taxon>Bacillota</taxon>
        <taxon>Bacilli</taxon>
        <taxon>Bacillales</taxon>
        <taxon>Paenibacillaceae</taxon>
        <taxon>Paenibacillus</taxon>
    </lineage>
</organism>
<dbReference type="InterPro" id="IPR003313">
    <property type="entry name" value="AraC-bd"/>
</dbReference>
<evidence type="ECO:0000256" key="2">
    <source>
        <dbReference type="ARBA" id="ARBA00023125"/>
    </source>
</evidence>
<dbReference type="InterPro" id="IPR037923">
    <property type="entry name" value="HTH-like"/>
</dbReference>
<evidence type="ECO:0000256" key="3">
    <source>
        <dbReference type="ARBA" id="ARBA00023163"/>
    </source>
</evidence>
<reference evidence="6" key="1">
    <citation type="submission" date="2016-08" db="EMBL/GenBank/DDBJ databases">
        <title>Complete Genome Seqeunce of Paenibacillus sp. BIHB 4019 from tea rhizoplane.</title>
        <authorList>
            <person name="Thakur R."/>
            <person name="Swarnkar M.K."/>
            <person name="Gulati A."/>
        </authorList>
    </citation>
    <scope>NUCLEOTIDE SEQUENCE [LARGE SCALE GENOMIC DNA]</scope>
    <source>
        <strain evidence="6">BIHB4019</strain>
    </source>
</reference>
<gene>
    <name evidence="6" type="ORF">BBD42_23365</name>
</gene>
<dbReference type="PANTHER" id="PTHR43280">
    <property type="entry name" value="ARAC-FAMILY TRANSCRIPTIONAL REGULATOR"/>
    <property type="match status" value="1"/>
</dbReference>
<name>A0A1B2DN11_9BACL</name>
<proteinExistence type="predicted"/>
<dbReference type="SMART" id="SM00342">
    <property type="entry name" value="HTH_ARAC"/>
    <property type="match status" value="1"/>
</dbReference>
<dbReference type="SUPFAM" id="SSF46689">
    <property type="entry name" value="Homeodomain-like"/>
    <property type="match status" value="2"/>
</dbReference>